<dbReference type="Pfam" id="PF21226">
    <property type="entry name" value="MalQ_N"/>
    <property type="match status" value="1"/>
</dbReference>
<gene>
    <name evidence="12" type="primary">malQ</name>
    <name evidence="12" type="ORF">UL81_08560</name>
</gene>
<evidence type="ECO:0000256" key="2">
    <source>
        <dbReference type="ARBA" id="ARBA00005684"/>
    </source>
</evidence>
<dbReference type="HOGENOM" id="CLU_022072_1_0_11"/>
<name>A0A0F6QWX5_9CORY</name>
<organism evidence="12 13">
    <name type="scientific">Corynebacterium camporealensis</name>
    <dbReference type="NCBI Taxonomy" id="161896"/>
    <lineage>
        <taxon>Bacteria</taxon>
        <taxon>Bacillati</taxon>
        <taxon>Actinomycetota</taxon>
        <taxon>Actinomycetes</taxon>
        <taxon>Mycobacteriales</taxon>
        <taxon>Corynebacteriaceae</taxon>
        <taxon>Corynebacterium</taxon>
    </lineage>
</organism>
<keyword evidence="13" id="KW-1185">Reference proteome</keyword>
<proteinExistence type="inferred from homology"/>
<dbReference type="Gene3D" id="3.20.20.80">
    <property type="entry name" value="Glycosidases"/>
    <property type="match status" value="1"/>
</dbReference>
<dbReference type="PANTHER" id="PTHR32438:SF5">
    <property type="entry name" value="4-ALPHA-GLUCANOTRANSFERASE DPE1, CHLOROPLASTIC_AMYLOPLASTIC"/>
    <property type="match status" value="1"/>
</dbReference>
<dbReference type="GO" id="GO:0005975">
    <property type="term" value="P:carbohydrate metabolic process"/>
    <property type="evidence" value="ECO:0007669"/>
    <property type="project" value="InterPro"/>
</dbReference>
<feature type="domain" description="MalQ N-terminal beta-sandwich" evidence="11">
    <location>
        <begin position="74"/>
        <end position="165"/>
    </location>
</feature>
<accession>A0A0F6QWX5</accession>
<dbReference type="Pfam" id="PF02446">
    <property type="entry name" value="Glyco_hydro_77"/>
    <property type="match status" value="1"/>
</dbReference>
<evidence type="ECO:0000313" key="13">
    <source>
        <dbReference type="Proteomes" id="UP000033566"/>
    </source>
</evidence>
<evidence type="ECO:0000256" key="9">
    <source>
        <dbReference type="ARBA" id="ARBA00031501"/>
    </source>
</evidence>
<evidence type="ECO:0000256" key="1">
    <source>
        <dbReference type="ARBA" id="ARBA00000439"/>
    </source>
</evidence>
<evidence type="ECO:0000259" key="11">
    <source>
        <dbReference type="Pfam" id="PF21226"/>
    </source>
</evidence>
<keyword evidence="7 10" id="KW-0119">Carbohydrate metabolism</keyword>
<dbReference type="PANTHER" id="PTHR32438">
    <property type="entry name" value="4-ALPHA-GLUCANOTRANSFERASE DPE1, CHLOROPLASTIC/AMYLOPLASTIC"/>
    <property type="match status" value="1"/>
</dbReference>
<reference evidence="12 13" key="1">
    <citation type="journal article" date="2015" name="Genome Announc.">
        <title>Complete Genome Sequence of Corynebacterium camporealensis DSM 44610, Isolated from the Milk of a Manchega Sheep with Subclinical Mastitis.</title>
        <authorList>
            <person name="Ruckert C."/>
            <person name="Albersmeier A."/>
            <person name="Winkler A."/>
            <person name="Tauch A."/>
        </authorList>
    </citation>
    <scope>NUCLEOTIDE SEQUENCE [LARGE SCALE GENOMIC DNA]</scope>
    <source>
        <strain evidence="12 13">DSM 44610</strain>
    </source>
</reference>
<dbReference type="GO" id="GO:0004134">
    <property type="term" value="F:4-alpha-glucanotransferase activity"/>
    <property type="evidence" value="ECO:0007669"/>
    <property type="project" value="UniProtKB-EC"/>
</dbReference>
<keyword evidence="5 10" id="KW-0328">Glycosyltransferase</keyword>
<sequence length="694" mass="77119">MCAVNERDLLEQLAQRHGVATSYTSQAGELLQVSDATITYTLRALGVAVDDAPDVDKLTQLLYEDYLTRSSQPLPPSVVSPAGIEKSFDVHVHHGEPADVHIELEDGGTREVYQDPNDAAPADVDGQLWGTATFHIPGDLPLGFHKLVLESPGIGKHTAHLIITPATLTTSRKFINSPVSGVMAQLYSVRSARSWGMGDFADLADLARTVAPDNDFLLINPLHAAEPLPPVEDSPYLPTTRRFINPIYLNIESIPELKLLDPDLQDDVAELAAEFQERNHSAEEINRNDIFAAKLQVLRELYRLPFEKERRDKFIAFCREQGRGLDDFARWCARAEVAMHTGQRHREDLDPETLMRFYSWLQFLCHEQLADAQQAARDAGMRIGIMTDLAVGVHPGGADAENLADYLAPQCSVGAPPDDYNQQGQDWSQPPWHPVRLAEVGYQPWRDLVAAALRDSGGLRVDHILGLFRLFWIPRMSDPLDGTYITYDFEAMLGILLLEAERAGAVLVGEDLGTLEPWVQEVLAGKGVLGTSILWFERADDNETPLPQHEYRKLALSSVNTHDLPPTLGYLRGEHVALRARLGLLNRSVNEEFEDDRQWQAAVREALGVDENASEEDMLVALHEFIAGTPSALTCTSLVDMVGDIRAQNQPGTTHELYPNWCIPLCDSEGNPVLIEDLADLPLYQRVARAARRS</sequence>
<dbReference type="NCBIfam" id="TIGR00217">
    <property type="entry name" value="malQ"/>
    <property type="match status" value="1"/>
</dbReference>
<dbReference type="KEGG" id="ccj:UL81_08560"/>
<dbReference type="EMBL" id="CP011311">
    <property type="protein sequence ID" value="AKE39662.1"/>
    <property type="molecule type" value="Genomic_DNA"/>
</dbReference>
<dbReference type="PATRIC" id="fig|161896.4.peg.1675"/>
<dbReference type="OrthoDB" id="9811841at2"/>
<protein>
    <recommendedName>
        <fullName evidence="4 10">4-alpha-glucanotransferase</fullName>
        <ecNumber evidence="3 10">2.4.1.25</ecNumber>
    </recommendedName>
    <alternativeName>
        <fullName evidence="8 10">Amylomaltase</fullName>
    </alternativeName>
    <alternativeName>
        <fullName evidence="9 10">Disproportionating enzyme</fullName>
    </alternativeName>
</protein>
<evidence type="ECO:0000256" key="7">
    <source>
        <dbReference type="ARBA" id="ARBA00023277"/>
    </source>
</evidence>
<evidence type="ECO:0000313" key="12">
    <source>
        <dbReference type="EMBL" id="AKE39662.1"/>
    </source>
</evidence>
<evidence type="ECO:0000256" key="8">
    <source>
        <dbReference type="ARBA" id="ARBA00031423"/>
    </source>
</evidence>
<evidence type="ECO:0000256" key="3">
    <source>
        <dbReference type="ARBA" id="ARBA00012560"/>
    </source>
</evidence>
<keyword evidence="6 10" id="KW-0808">Transferase</keyword>
<evidence type="ECO:0000256" key="5">
    <source>
        <dbReference type="ARBA" id="ARBA00022676"/>
    </source>
</evidence>
<dbReference type="AlphaFoldDB" id="A0A0F6QWX5"/>
<evidence type="ECO:0000256" key="4">
    <source>
        <dbReference type="ARBA" id="ARBA00020295"/>
    </source>
</evidence>
<dbReference type="InterPro" id="IPR017853">
    <property type="entry name" value="GH"/>
</dbReference>
<dbReference type="InterPro" id="IPR048458">
    <property type="entry name" value="MalQ_N"/>
</dbReference>
<evidence type="ECO:0000256" key="10">
    <source>
        <dbReference type="RuleBase" id="RU361207"/>
    </source>
</evidence>
<comment type="similarity">
    <text evidence="2 10">Belongs to the disproportionating enzyme family.</text>
</comment>
<dbReference type="InterPro" id="IPR003385">
    <property type="entry name" value="Glyco_hydro_77"/>
</dbReference>
<dbReference type="EC" id="2.4.1.25" evidence="3 10"/>
<dbReference type="Proteomes" id="UP000033566">
    <property type="component" value="Chromosome"/>
</dbReference>
<dbReference type="SUPFAM" id="SSF51445">
    <property type="entry name" value="(Trans)glycosidases"/>
    <property type="match status" value="1"/>
</dbReference>
<evidence type="ECO:0000256" key="6">
    <source>
        <dbReference type="ARBA" id="ARBA00022679"/>
    </source>
</evidence>
<comment type="catalytic activity">
    <reaction evidence="1 10">
        <text>Transfers a segment of a (1-&gt;4)-alpha-D-glucan to a new position in an acceptor, which may be glucose or a (1-&gt;4)-alpha-D-glucan.</text>
        <dbReference type="EC" id="2.4.1.25"/>
    </reaction>
</comment>